<gene>
    <name evidence="1" type="ORF">E7102_11710</name>
</gene>
<proteinExistence type="predicted"/>
<protein>
    <submittedName>
        <fullName evidence="1">Pyruvate ferredoxin oxidoreductase</fullName>
    </submittedName>
</protein>
<dbReference type="Proteomes" id="UP000763088">
    <property type="component" value="Unassembled WGS sequence"/>
</dbReference>
<accession>A0A928GJI8</accession>
<comment type="caution">
    <text evidence="1">The sequence shown here is derived from an EMBL/GenBank/DDBJ whole genome shotgun (WGS) entry which is preliminary data.</text>
</comment>
<dbReference type="EMBL" id="SUYD01000016">
    <property type="protein sequence ID" value="MBE6267108.1"/>
    <property type="molecule type" value="Genomic_DNA"/>
</dbReference>
<dbReference type="AlphaFoldDB" id="A0A928GJI8"/>
<organism evidence="1 2">
    <name type="scientific">Xylanibacter ruminicola</name>
    <name type="common">Prevotella ruminicola</name>
    <dbReference type="NCBI Taxonomy" id="839"/>
    <lineage>
        <taxon>Bacteria</taxon>
        <taxon>Pseudomonadati</taxon>
        <taxon>Bacteroidota</taxon>
        <taxon>Bacteroidia</taxon>
        <taxon>Bacteroidales</taxon>
        <taxon>Prevotellaceae</taxon>
        <taxon>Xylanibacter</taxon>
    </lineage>
</organism>
<reference evidence="1" key="1">
    <citation type="submission" date="2019-04" db="EMBL/GenBank/DDBJ databases">
        <title>Evolution of Biomass-Degrading Anaerobic Consortia Revealed by Metagenomics.</title>
        <authorList>
            <person name="Peng X."/>
        </authorList>
    </citation>
    <scope>NUCLEOTIDE SEQUENCE</scope>
    <source>
        <strain evidence="1">SIG141</strain>
    </source>
</reference>
<evidence type="ECO:0000313" key="2">
    <source>
        <dbReference type="Proteomes" id="UP000763088"/>
    </source>
</evidence>
<keyword evidence="1" id="KW-0670">Pyruvate</keyword>
<name>A0A928GJI8_XYLRU</name>
<evidence type="ECO:0000313" key="1">
    <source>
        <dbReference type="EMBL" id="MBE6267108.1"/>
    </source>
</evidence>
<sequence>MDYKYIEQLLERYWQCETTLQEEAILHTFFSQEDVPAELQQYTALFATQKPEEVLGDDFDARILAMVGQEENKPKAKVVTLTSRLMPLFRAAAVVAIILTIGNAAQAPWDRGWDDPKDAYTKFQQMHAADSVSTLGTIQAENITDTVKVTTDTPTIIE</sequence>